<protein>
    <submittedName>
        <fullName evidence="1">Uncharacterized protein</fullName>
    </submittedName>
</protein>
<evidence type="ECO:0000313" key="1">
    <source>
        <dbReference type="EMBL" id="KAJ8616425.1"/>
    </source>
</evidence>
<name>A0ACC2K5R9_PERAE</name>
<proteinExistence type="predicted"/>
<keyword evidence="2" id="KW-1185">Reference proteome</keyword>
<gene>
    <name evidence="1" type="ORF">MRB53_035797</name>
</gene>
<comment type="caution">
    <text evidence="1">The sequence shown here is derived from an EMBL/GenBank/DDBJ whole genome shotgun (WGS) entry which is preliminary data.</text>
</comment>
<reference evidence="1 2" key="1">
    <citation type="journal article" date="2022" name="Hortic Res">
        <title>A haplotype resolved chromosomal level avocado genome allows analysis of novel avocado genes.</title>
        <authorList>
            <person name="Nath O."/>
            <person name="Fletcher S.J."/>
            <person name="Hayward A."/>
            <person name="Shaw L.M."/>
            <person name="Masouleh A.K."/>
            <person name="Furtado A."/>
            <person name="Henry R.J."/>
            <person name="Mitter N."/>
        </authorList>
    </citation>
    <scope>NUCLEOTIDE SEQUENCE [LARGE SCALE GENOMIC DNA]</scope>
    <source>
        <strain evidence="2">cv. Hass</strain>
    </source>
</reference>
<dbReference type="Proteomes" id="UP001234297">
    <property type="component" value="Chromosome 12"/>
</dbReference>
<evidence type="ECO:0000313" key="2">
    <source>
        <dbReference type="Proteomes" id="UP001234297"/>
    </source>
</evidence>
<organism evidence="1 2">
    <name type="scientific">Persea americana</name>
    <name type="common">Avocado</name>
    <dbReference type="NCBI Taxonomy" id="3435"/>
    <lineage>
        <taxon>Eukaryota</taxon>
        <taxon>Viridiplantae</taxon>
        <taxon>Streptophyta</taxon>
        <taxon>Embryophyta</taxon>
        <taxon>Tracheophyta</taxon>
        <taxon>Spermatophyta</taxon>
        <taxon>Magnoliopsida</taxon>
        <taxon>Magnoliidae</taxon>
        <taxon>Laurales</taxon>
        <taxon>Lauraceae</taxon>
        <taxon>Persea</taxon>
    </lineage>
</organism>
<dbReference type="EMBL" id="CM056820">
    <property type="protein sequence ID" value="KAJ8616425.1"/>
    <property type="molecule type" value="Genomic_DNA"/>
</dbReference>
<sequence length="110" mass="12388">MVALHWCAVCAVDWVLLCLTDAKAVYRCMWIVLWCLKQTVLVPQFDWFRSSIIGAVAEASAYVAQDLNQWLESKWLPAVQTATAHLQFVQIVLARDDWSKAASSCPCGKQ</sequence>
<accession>A0ACC2K5R9</accession>